<evidence type="ECO:0000256" key="1">
    <source>
        <dbReference type="ARBA" id="ARBA00004470"/>
    </source>
</evidence>
<feature type="domain" description="Peptidase S9 prolyl oligopeptidase catalytic" evidence="12">
    <location>
        <begin position="713"/>
        <end position="867"/>
    </location>
</feature>
<name>A0A7S0GT24_MICPS</name>
<evidence type="ECO:0000313" key="13">
    <source>
        <dbReference type="EMBL" id="CAD8438728.1"/>
    </source>
</evidence>
<dbReference type="GO" id="GO:0009570">
    <property type="term" value="C:chloroplast stroma"/>
    <property type="evidence" value="ECO:0007669"/>
    <property type="project" value="UniProtKB-SubCell"/>
</dbReference>
<keyword evidence="4" id="KW-0645">Protease</keyword>
<evidence type="ECO:0000256" key="4">
    <source>
        <dbReference type="ARBA" id="ARBA00022670"/>
    </source>
</evidence>
<organism evidence="13">
    <name type="scientific">Micromonas pusilla</name>
    <name type="common">Picoplanktonic green alga</name>
    <name type="synonym">Chromulina pusilla</name>
    <dbReference type="NCBI Taxonomy" id="38833"/>
    <lineage>
        <taxon>Eukaryota</taxon>
        <taxon>Viridiplantae</taxon>
        <taxon>Chlorophyta</taxon>
        <taxon>Mamiellophyceae</taxon>
        <taxon>Mamiellales</taxon>
        <taxon>Mamiellaceae</taxon>
        <taxon>Micromonas</taxon>
    </lineage>
</organism>
<dbReference type="PANTHER" id="PTHR42776">
    <property type="entry name" value="SERINE PEPTIDASE S9 FAMILY MEMBER"/>
    <property type="match status" value="1"/>
</dbReference>
<evidence type="ECO:0000256" key="6">
    <source>
        <dbReference type="ARBA" id="ARBA00022825"/>
    </source>
</evidence>
<dbReference type="Gene3D" id="3.40.50.1820">
    <property type="entry name" value="alpha/beta hydrolase"/>
    <property type="match status" value="1"/>
</dbReference>
<keyword evidence="2" id="KW-0150">Chloroplast</keyword>
<keyword evidence="5" id="KW-0378">Hydrolase</keyword>
<sequence length="876" mass="95955">MATASGNDIDEGYRSPPPDVAQFVERPESPGISISPQRDKLLYTFRPPPYPFVSELARPELKLAGLRVDETQNSRSRMSGNTGMAIGPMPTSEAEIGVYETFKGIPEGATINYVSWATDGARIAFTVRFAGPTVSDADRAPPELWIADVKTLECRPLLPGRGLNTLFESYSWLDNNTIAACVVPANRPPRPAKSPTPRGPRVQTNASGVVAQARTYADLLKDAHDADLFEYFASSEFVVVDVETKEVAPFGNGEAKMHTRLDPSPDGEFAIVEELLRPFSYEIPCGRFPKRVRVVNRLGETVREVADLPLADEIPIVHNSCRAGPRGINWRPDKPAELYWTEAQDGGDPRVEASPRDVTYVADMHDANGPAAAGVARFETDLRYGGVSWGADGLGILYESWYKTRTIRAWVVDTHGRADRPRRLLYDRDYEDSYDEPGSPLSRRMPDGTYLLAQIEGPLPEDGWKKPKEPKGGAEKEKNGKDVTPRLRPEPASSWFTGATLVTEGDGASDAGDKPFLDLLNLDTGETRRLWECSGTNALERPGSIISDAHGAPITMETLKILLSRETPSENPQYYSLELGGAEKLAPRRISDFPHPHPSLVDPPKRIMRYKRADGVDLNATLYTPPGYDAERDGPLPTLMWAYPREFNSAEAAGQLRDSPNRFTSISPMSPLVWLARGYAILEGPSLPIIGDADKGVEPNDTYIEQLVAGARAAVDEAARLGVCDPKRVAVGGHSYGAFMASNLLAHAPELFACAVARSGAYNRTLTPFGFQSEERTLWEAKETYQAMSPFMHANVIKKPILLIHGEEDTNSGTNVIQSERFFAALKGNGADARLVLLPHESHSTRGLESVMHVLAETSDFLDAHLKAGGTPKAKL</sequence>
<feature type="region of interest" description="Disordered" evidence="11">
    <location>
        <begin position="184"/>
        <end position="204"/>
    </location>
</feature>
<keyword evidence="6" id="KW-0720">Serine protease</keyword>
<dbReference type="InterPro" id="IPR029058">
    <property type="entry name" value="AB_hydrolase_fold"/>
</dbReference>
<dbReference type="SUPFAM" id="SSF53474">
    <property type="entry name" value="alpha/beta-Hydrolases"/>
    <property type="match status" value="1"/>
</dbReference>
<protein>
    <recommendedName>
        <fullName evidence="10">Probable glutamyl endopeptidase, chloroplastic</fullName>
    </recommendedName>
</protein>
<proteinExistence type="inferred from homology"/>
<accession>A0A7S0GT24</accession>
<evidence type="ECO:0000259" key="12">
    <source>
        <dbReference type="Pfam" id="PF00326"/>
    </source>
</evidence>
<evidence type="ECO:0000256" key="3">
    <source>
        <dbReference type="ARBA" id="ARBA00022640"/>
    </source>
</evidence>
<feature type="region of interest" description="Disordered" evidence="11">
    <location>
        <begin position="456"/>
        <end position="490"/>
    </location>
</feature>
<evidence type="ECO:0000256" key="10">
    <source>
        <dbReference type="ARBA" id="ARBA00073000"/>
    </source>
</evidence>
<dbReference type="FunFam" id="3.40.50.1820:FF:000049">
    <property type="entry name" value="probable glutamyl endopeptidase, chloroplastic"/>
    <property type="match status" value="1"/>
</dbReference>
<evidence type="ECO:0000256" key="5">
    <source>
        <dbReference type="ARBA" id="ARBA00022801"/>
    </source>
</evidence>
<dbReference type="GO" id="GO:0006508">
    <property type="term" value="P:proteolysis"/>
    <property type="evidence" value="ECO:0007669"/>
    <property type="project" value="UniProtKB-KW"/>
</dbReference>
<dbReference type="InterPro" id="IPR001375">
    <property type="entry name" value="Peptidase_S9_cat"/>
</dbReference>
<gene>
    <name evidence="13" type="ORF">MSP1401_LOCUS5385</name>
</gene>
<dbReference type="EMBL" id="HBEN01006578">
    <property type="protein sequence ID" value="CAD8438728.1"/>
    <property type="molecule type" value="Transcribed_RNA"/>
</dbReference>
<keyword evidence="3" id="KW-0934">Plastid</keyword>
<feature type="compositionally biased region" description="Pro residues" evidence="11">
    <location>
        <begin position="186"/>
        <end position="198"/>
    </location>
</feature>
<reference evidence="13" key="1">
    <citation type="submission" date="2021-01" db="EMBL/GenBank/DDBJ databases">
        <authorList>
            <person name="Corre E."/>
            <person name="Pelletier E."/>
            <person name="Niang G."/>
            <person name="Scheremetjew M."/>
            <person name="Finn R."/>
            <person name="Kale V."/>
            <person name="Holt S."/>
            <person name="Cochrane G."/>
            <person name="Meng A."/>
            <person name="Brown T."/>
            <person name="Cohen L."/>
        </authorList>
    </citation>
    <scope>NUCLEOTIDE SEQUENCE</scope>
    <source>
        <strain evidence="13">CCAC1681</strain>
    </source>
</reference>
<feature type="region of interest" description="Disordered" evidence="11">
    <location>
        <begin position="1"/>
        <end position="36"/>
    </location>
</feature>
<evidence type="ECO:0000256" key="7">
    <source>
        <dbReference type="ARBA" id="ARBA00022946"/>
    </source>
</evidence>
<dbReference type="AlphaFoldDB" id="A0A7S0GT24"/>
<dbReference type="GO" id="GO:0004252">
    <property type="term" value="F:serine-type endopeptidase activity"/>
    <property type="evidence" value="ECO:0007669"/>
    <property type="project" value="TreeGrafter"/>
</dbReference>
<comment type="similarity">
    <text evidence="9">Belongs to the peptidase S9D family.</text>
</comment>
<feature type="compositionally biased region" description="Basic and acidic residues" evidence="11">
    <location>
        <begin position="462"/>
        <end position="489"/>
    </location>
</feature>
<keyword evidence="7" id="KW-0809">Transit peptide</keyword>
<comment type="subcellular location">
    <subcellularLocation>
        <location evidence="1">Plastid</location>
        <location evidence="1">Chloroplast stroma</location>
    </subcellularLocation>
</comment>
<dbReference type="SUPFAM" id="SSF82171">
    <property type="entry name" value="DPP6 N-terminal domain-like"/>
    <property type="match status" value="1"/>
</dbReference>
<evidence type="ECO:0000256" key="2">
    <source>
        <dbReference type="ARBA" id="ARBA00022528"/>
    </source>
</evidence>
<evidence type="ECO:0000256" key="8">
    <source>
        <dbReference type="ARBA" id="ARBA00054431"/>
    </source>
</evidence>
<dbReference type="PANTHER" id="PTHR42776:SF28">
    <property type="entry name" value="GLUTAMYL ENDOPEPTIDASE, CHLOROPLASTIC-RELATED"/>
    <property type="match status" value="1"/>
</dbReference>
<evidence type="ECO:0000256" key="11">
    <source>
        <dbReference type="SAM" id="MobiDB-lite"/>
    </source>
</evidence>
<evidence type="ECO:0000256" key="9">
    <source>
        <dbReference type="ARBA" id="ARBA00060950"/>
    </source>
</evidence>
<dbReference type="Pfam" id="PF00326">
    <property type="entry name" value="Peptidase_S9"/>
    <property type="match status" value="1"/>
</dbReference>
<comment type="function">
    <text evidence="8">Serine-type protease active in vitro against the LHCII N-terminal. Cleaves its substrate on the carboxy-side of Glu residues.</text>
</comment>